<comment type="caution">
    <text evidence="1">The sequence shown here is derived from an EMBL/GenBank/DDBJ whole genome shotgun (WGS) entry which is preliminary data.</text>
</comment>
<gene>
    <name evidence="1" type="ORF">INT43_005688</name>
</gene>
<name>A0A8H7PM04_MORIS</name>
<proteinExistence type="predicted"/>
<dbReference type="OrthoDB" id="2114940at2759"/>
<organism evidence="1 2">
    <name type="scientific">Mortierella isabellina</name>
    <name type="common">Filamentous fungus</name>
    <name type="synonym">Umbelopsis isabellina</name>
    <dbReference type="NCBI Taxonomy" id="91625"/>
    <lineage>
        <taxon>Eukaryota</taxon>
        <taxon>Fungi</taxon>
        <taxon>Fungi incertae sedis</taxon>
        <taxon>Mucoromycota</taxon>
        <taxon>Mucoromycotina</taxon>
        <taxon>Umbelopsidomycetes</taxon>
        <taxon>Umbelopsidales</taxon>
        <taxon>Umbelopsidaceae</taxon>
        <taxon>Umbelopsis</taxon>
    </lineage>
</organism>
<dbReference type="EMBL" id="JAEPQZ010000010">
    <property type="protein sequence ID" value="KAG2176448.1"/>
    <property type="molecule type" value="Genomic_DNA"/>
</dbReference>
<reference evidence="1" key="1">
    <citation type="submission" date="2020-12" db="EMBL/GenBank/DDBJ databases">
        <title>Metabolic potential, ecology and presence of endohyphal bacteria is reflected in genomic diversity of Mucoromycotina.</title>
        <authorList>
            <person name="Muszewska A."/>
            <person name="Okrasinska A."/>
            <person name="Steczkiewicz K."/>
            <person name="Drgas O."/>
            <person name="Orlowska M."/>
            <person name="Perlinska-Lenart U."/>
            <person name="Aleksandrzak-Piekarczyk T."/>
            <person name="Szatraj K."/>
            <person name="Zielenkiewicz U."/>
            <person name="Pilsyk S."/>
            <person name="Malc E."/>
            <person name="Mieczkowski P."/>
            <person name="Kruszewska J.S."/>
            <person name="Biernat P."/>
            <person name="Pawlowska J."/>
        </authorList>
    </citation>
    <scope>NUCLEOTIDE SEQUENCE</scope>
    <source>
        <strain evidence="1">WA0000067209</strain>
    </source>
</reference>
<evidence type="ECO:0000313" key="2">
    <source>
        <dbReference type="Proteomes" id="UP000654370"/>
    </source>
</evidence>
<dbReference type="AlphaFoldDB" id="A0A8H7PM04"/>
<sequence length="145" mass="16646">MGLTDWFPFLKSDENADEISKKNYCYHIVCICKFQPCKAQTEDQVLMLLLPQEGFLSCAYFHAATDVGDHLSEKKDDVKIDVSAYMKAQWHDRLKQLQQELQAVNHATSPFIYEGCSGNDLKFVGGYSEFARLVHERHRISVPLD</sequence>
<evidence type="ECO:0000313" key="1">
    <source>
        <dbReference type="EMBL" id="KAG2176448.1"/>
    </source>
</evidence>
<accession>A0A8H7PM04</accession>
<protein>
    <submittedName>
        <fullName evidence="1">Uncharacterized protein</fullName>
    </submittedName>
</protein>
<keyword evidence="2" id="KW-1185">Reference proteome</keyword>
<dbReference type="Proteomes" id="UP000654370">
    <property type="component" value="Unassembled WGS sequence"/>
</dbReference>